<dbReference type="AlphaFoldDB" id="A0A0A0HL90"/>
<proteinExistence type="predicted"/>
<reference evidence="1 2" key="1">
    <citation type="submission" date="2013-01" db="EMBL/GenBank/DDBJ databases">
        <authorList>
            <person name="Fiebig A."/>
            <person name="Goeker M."/>
            <person name="Klenk H.-P.P."/>
        </authorList>
    </citation>
    <scope>NUCLEOTIDE SEQUENCE [LARGE SCALE GENOMIC DNA]</scope>
    <source>
        <strain evidence="1 2">DSM 17069</strain>
    </source>
</reference>
<dbReference type="HOGENOM" id="CLU_088841_1_0_5"/>
<accession>A0A0A0HL90</accession>
<dbReference type="PATRIC" id="fig|1288298.3.peg.1474"/>
<evidence type="ECO:0000313" key="1">
    <source>
        <dbReference type="EMBL" id="KGM88627.1"/>
    </source>
</evidence>
<sequence length="145" mass="15850">MSQHPQNTRAIRVADLSARRPVSFDLAPDAAEMARITADLGLLGLRKLRLRGSLTAEGRADWLLRADLGATVIQPCVVTLDPVQTRIDEPVIRRFSPDAALEIPEPGVEVEIPEDDTLEPLGTEIDLWRVMVEALSLALPPLSAQ</sequence>
<organism evidence="1 2">
    <name type="scientific">Roseovarius mucosus DSM 17069</name>
    <dbReference type="NCBI Taxonomy" id="1288298"/>
    <lineage>
        <taxon>Bacteria</taxon>
        <taxon>Pseudomonadati</taxon>
        <taxon>Pseudomonadota</taxon>
        <taxon>Alphaproteobacteria</taxon>
        <taxon>Rhodobacterales</taxon>
        <taxon>Roseobacteraceae</taxon>
        <taxon>Roseovarius</taxon>
    </lineage>
</organism>
<name>A0A0A0HL90_9RHOB</name>
<gene>
    <name evidence="1" type="ORF">rosmuc_01462</name>
</gene>
<evidence type="ECO:0000313" key="2">
    <source>
        <dbReference type="Proteomes" id="UP000030021"/>
    </source>
</evidence>
<protein>
    <submittedName>
        <fullName evidence="1">Putative metal-binding, possibly nucleic acid-binding protein</fullName>
    </submittedName>
</protein>
<dbReference type="eggNOG" id="COG1399">
    <property type="taxonomic scope" value="Bacteria"/>
</dbReference>
<comment type="caution">
    <text evidence="1">The sequence shown here is derived from an EMBL/GenBank/DDBJ whole genome shotgun (WGS) entry which is preliminary data.</text>
</comment>
<dbReference type="STRING" id="215743.ROSMUCSMR3_00288"/>
<dbReference type="Proteomes" id="UP000030021">
    <property type="component" value="Unassembled WGS sequence"/>
</dbReference>
<dbReference type="EMBL" id="AONH01000007">
    <property type="protein sequence ID" value="KGM88627.1"/>
    <property type="molecule type" value="Genomic_DNA"/>
</dbReference>